<protein>
    <recommendedName>
        <fullName evidence="8">Trehalose-phosphatase</fullName>
    </recommendedName>
</protein>
<feature type="region of interest" description="Disordered" evidence="5">
    <location>
        <begin position="59"/>
        <end position="80"/>
    </location>
</feature>
<dbReference type="InterPro" id="IPR003337">
    <property type="entry name" value="Trehalose_PPase"/>
</dbReference>
<organism evidence="6 7">
    <name type="scientific">Vicia faba</name>
    <name type="common">Broad bean</name>
    <name type="synonym">Faba vulgaris</name>
    <dbReference type="NCBI Taxonomy" id="3906"/>
    <lineage>
        <taxon>Eukaryota</taxon>
        <taxon>Viridiplantae</taxon>
        <taxon>Streptophyta</taxon>
        <taxon>Embryophyta</taxon>
        <taxon>Tracheophyta</taxon>
        <taxon>Spermatophyta</taxon>
        <taxon>Magnoliopsida</taxon>
        <taxon>eudicotyledons</taxon>
        <taxon>Gunneridae</taxon>
        <taxon>Pentapetalae</taxon>
        <taxon>rosids</taxon>
        <taxon>fabids</taxon>
        <taxon>Fabales</taxon>
        <taxon>Fabaceae</taxon>
        <taxon>Papilionoideae</taxon>
        <taxon>50 kb inversion clade</taxon>
        <taxon>NPAAA clade</taxon>
        <taxon>Hologalegina</taxon>
        <taxon>IRL clade</taxon>
        <taxon>Fabeae</taxon>
        <taxon>Vicia</taxon>
    </lineage>
</organism>
<evidence type="ECO:0000256" key="5">
    <source>
        <dbReference type="SAM" id="MobiDB-lite"/>
    </source>
</evidence>
<comment type="function">
    <text evidence="4">Removes the phosphate from trehalose 6-phosphate to produce free trehalose. Trehalose accumulation in plant may improve abiotic stress tolerance.</text>
</comment>
<gene>
    <name evidence="6" type="ORF">VFH_I264960</name>
</gene>
<dbReference type="InterPro" id="IPR044651">
    <property type="entry name" value="OTSB-like"/>
</dbReference>
<keyword evidence="3" id="KW-0378">Hydrolase</keyword>
<evidence type="ECO:0000256" key="4">
    <source>
        <dbReference type="ARBA" id="ARBA00025274"/>
    </source>
</evidence>
<evidence type="ECO:0008006" key="8">
    <source>
        <dbReference type="Google" id="ProtNLM"/>
    </source>
</evidence>
<dbReference type="EMBL" id="OX451736">
    <property type="protein sequence ID" value="CAI8586675.1"/>
    <property type="molecule type" value="Genomic_DNA"/>
</dbReference>
<dbReference type="InterPro" id="IPR023214">
    <property type="entry name" value="HAD_sf"/>
</dbReference>
<reference evidence="6 7" key="1">
    <citation type="submission" date="2023-01" db="EMBL/GenBank/DDBJ databases">
        <authorList>
            <person name="Kreplak J."/>
        </authorList>
    </citation>
    <scope>NUCLEOTIDE SEQUENCE [LARGE SCALE GENOMIC DNA]</scope>
</reference>
<dbReference type="GO" id="GO:0005992">
    <property type="term" value="P:trehalose biosynthetic process"/>
    <property type="evidence" value="ECO:0007669"/>
    <property type="project" value="InterPro"/>
</dbReference>
<dbReference type="Pfam" id="PF02358">
    <property type="entry name" value="Trehalose_PPase"/>
    <property type="match status" value="1"/>
</dbReference>
<proteinExistence type="predicted"/>
<dbReference type="PANTHER" id="PTHR43768:SF48">
    <property type="entry name" value="TREHALOSE 6-PHOSPHATE PHOSPHATASE"/>
    <property type="match status" value="1"/>
</dbReference>
<keyword evidence="7" id="KW-1185">Reference proteome</keyword>
<dbReference type="InterPro" id="IPR036412">
    <property type="entry name" value="HAD-like_sf"/>
</dbReference>
<evidence type="ECO:0000313" key="6">
    <source>
        <dbReference type="EMBL" id="CAI8586675.1"/>
    </source>
</evidence>
<comment type="cofactor">
    <cofactor evidence="2">
        <name>a divalent metal cation</name>
        <dbReference type="ChEBI" id="CHEBI:60240"/>
    </cofactor>
</comment>
<comment type="catalytic activity">
    <reaction evidence="1">
        <text>alpha,alpha-trehalose 6-phosphate + H2O = alpha,alpha-trehalose + phosphate</text>
        <dbReference type="Rhea" id="RHEA:23420"/>
        <dbReference type="ChEBI" id="CHEBI:15377"/>
        <dbReference type="ChEBI" id="CHEBI:16551"/>
        <dbReference type="ChEBI" id="CHEBI:43474"/>
        <dbReference type="ChEBI" id="CHEBI:58429"/>
        <dbReference type="EC" id="3.1.3.12"/>
    </reaction>
</comment>
<dbReference type="GO" id="GO:0004805">
    <property type="term" value="F:trehalose-phosphatase activity"/>
    <property type="evidence" value="ECO:0007669"/>
    <property type="project" value="UniProtKB-EC"/>
</dbReference>
<accession>A0AAV0YKT7</accession>
<evidence type="ECO:0000256" key="3">
    <source>
        <dbReference type="ARBA" id="ARBA00022801"/>
    </source>
</evidence>
<evidence type="ECO:0000313" key="7">
    <source>
        <dbReference type="Proteomes" id="UP001157006"/>
    </source>
</evidence>
<dbReference type="Proteomes" id="UP001157006">
    <property type="component" value="Chromosome 1L"/>
</dbReference>
<evidence type="ECO:0000256" key="1">
    <source>
        <dbReference type="ARBA" id="ARBA00000500"/>
    </source>
</evidence>
<name>A0AAV0YKT7_VICFA</name>
<dbReference type="Gene3D" id="3.40.50.1000">
    <property type="entry name" value="HAD superfamily/HAD-like"/>
    <property type="match status" value="1"/>
</dbReference>
<dbReference type="SUPFAM" id="SSF56784">
    <property type="entry name" value="HAD-like"/>
    <property type="match status" value="1"/>
</dbReference>
<dbReference type="PANTHER" id="PTHR43768">
    <property type="entry name" value="TREHALOSE 6-PHOSPHATE PHOSPHATASE"/>
    <property type="match status" value="1"/>
</dbReference>
<sequence length="231" mass="25576">MLFIYVSVSPTNAPSLLLCPSLPVSARLAYAVSARILPPPSPHRSAVSSQIRRRLHEDGGVSPAVTLPPSSPSSKPPPPSNYDSVIGGFLGFSSNHFIKRLEGSNVNGWIDSMRAASPTRVKSSKNYQEKCSWILYHPSALKLFDQILFCSKGKQIMFFLDYDRTLSPIVADPDKAFMTRKMRGTLRDVAKYFPTAIVTGRCRDKVFNFVKLGELYYATSHGMDIMGPTKN</sequence>
<feature type="compositionally biased region" description="Pro residues" evidence="5">
    <location>
        <begin position="69"/>
        <end position="80"/>
    </location>
</feature>
<dbReference type="AlphaFoldDB" id="A0AAV0YKT7"/>
<evidence type="ECO:0000256" key="2">
    <source>
        <dbReference type="ARBA" id="ARBA00001968"/>
    </source>
</evidence>